<dbReference type="HOGENOM" id="CLU_3089028_0_0_1"/>
<dbReference type="Proteomes" id="UP000054248">
    <property type="component" value="Unassembled WGS sequence"/>
</dbReference>
<evidence type="ECO:0000313" key="2">
    <source>
        <dbReference type="EMBL" id="KIO28673.1"/>
    </source>
</evidence>
<reference evidence="2 3" key="1">
    <citation type="submission" date="2014-04" db="EMBL/GenBank/DDBJ databases">
        <authorList>
            <consortium name="DOE Joint Genome Institute"/>
            <person name="Kuo A."/>
            <person name="Girlanda M."/>
            <person name="Perotto S."/>
            <person name="Kohler A."/>
            <person name="Nagy L.G."/>
            <person name="Floudas D."/>
            <person name="Copeland A."/>
            <person name="Barry K.W."/>
            <person name="Cichocki N."/>
            <person name="Veneault-Fourrey C."/>
            <person name="LaButti K."/>
            <person name="Lindquist E.A."/>
            <person name="Lipzen A."/>
            <person name="Lundell T."/>
            <person name="Morin E."/>
            <person name="Murat C."/>
            <person name="Sun H."/>
            <person name="Tunlid A."/>
            <person name="Henrissat B."/>
            <person name="Grigoriev I.V."/>
            <person name="Hibbett D.S."/>
            <person name="Martin F."/>
            <person name="Nordberg H.P."/>
            <person name="Cantor M.N."/>
            <person name="Hua S.X."/>
        </authorList>
    </citation>
    <scope>NUCLEOTIDE SEQUENCE [LARGE SCALE GENOMIC DNA]</scope>
    <source>
        <strain evidence="2 3">MUT 4182</strain>
    </source>
</reference>
<proteinExistence type="predicted"/>
<feature type="region of interest" description="Disordered" evidence="1">
    <location>
        <begin position="1"/>
        <end position="22"/>
    </location>
</feature>
<accession>A0A0C3L4B5</accession>
<dbReference type="EMBL" id="KN822991">
    <property type="protein sequence ID" value="KIO28673.1"/>
    <property type="molecule type" value="Genomic_DNA"/>
</dbReference>
<sequence>MLRSSSVCKYKSNPGQQKFRPPLPFVSRLSFTRMILSSNTPFTSNPQHPPRK</sequence>
<evidence type="ECO:0000313" key="3">
    <source>
        <dbReference type="Proteomes" id="UP000054248"/>
    </source>
</evidence>
<organism evidence="2 3">
    <name type="scientific">Tulasnella calospora MUT 4182</name>
    <dbReference type="NCBI Taxonomy" id="1051891"/>
    <lineage>
        <taxon>Eukaryota</taxon>
        <taxon>Fungi</taxon>
        <taxon>Dikarya</taxon>
        <taxon>Basidiomycota</taxon>
        <taxon>Agaricomycotina</taxon>
        <taxon>Agaricomycetes</taxon>
        <taxon>Cantharellales</taxon>
        <taxon>Tulasnellaceae</taxon>
        <taxon>Tulasnella</taxon>
    </lineage>
</organism>
<gene>
    <name evidence="2" type="ORF">M407DRAFT_178524</name>
</gene>
<protein>
    <submittedName>
        <fullName evidence="2">Uncharacterized protein</fullName>
    </submittedName>
</protein>
<dbReference type="AlphaFoldDB" id="A0A0C3L4B5"/>
<name>A0A0C3L4B5_9AGAM</name>
<evidence type="ECO:0000256" key="1">
    <source>
        <dbReference type="SAM" id="MobiDB-lite"/>
    </source>
</evidence>
<keyword evidence="3" id="KW-1185">Reference proteome</keyword>
<reference evidence="3" key="2">
    <citation type="submission" date="2015-01" db="EMBL/GenBank/DDBJ databases">
        <title>Evolutionary Origins and Diversification of the Mycorrhizal Mutualists.</title>
        <authorList>
            <consortium name="DOE Joint Genome Institute"/>
            <consortium name="Mycorrhizal Genomics Consortium"/>
            <person name="Kohler A."/>
            <person name="Kuo A."/>
            <person name="Nagy L.G."/>
            <person name="Floudas D."/>
            <person name="Copeland A."/>
            <person name="Barry K.W."/>
            <person name="Cichocki N."/>
            <person name="Veneault-Fourrey C."/>
            <person name="LaButti K."/>
            <person name="Lindquist E.A."/>
            <person name="Lipzen A."/>
            <person name="Lundell T."/>
            <person name="Morin E."/>
            <person name="Murat C."/>
            <person name="Riley R."/>
            <person name="Ohm R."/>
            <person name="Sun H."/>
            <person name="Tunlid A."/>
            <person name="Henrissat B."/>
            <person name="Grigoriev I.V."/>
            <person name="Hibbett D.S."/>
            <person name="Martin F."/>
        </authorList>
    </citation>
    <scope>NUCLEOTIDE SEQUENCE [LARGE SCALE GENOMIC DNA]</scope>
    <source>
        <strain evidence="3">MUT 4182</strain>
    </source>
</reference>